<dbReference type="Gene3D" id="1.10.10.10">
    <property type="entry name" value="Winged helix-like DNA-binding domain superfamily/Winged helix DNA-binding domain"/>
    <property type="match status" value="1"/>
</dbReference>
<evidence type="ECO:0000256" key="2">
    <source>
        <dbReference type="ARBA" id="ARBA00023125"/>
    </source>
</evidence>
<name>A0ABS3KJL5_9PROT</name>
<dbReference type="PANTHER" id="PTHR30136">
    <property type="entry name" value="HELIX-TURN-HELIX TRANSCRIPTIONAL REGULATOR, ICLR FAMILY"/>
    <property type="match status" value="1"/>
</dbReference>
<accession>A0ABS3KJL5</accession>
<evidence type="ECO:0000256" key="3">
    <source>
        <dbReference type="ARBA" id="ARBA00023163"/>
    </source>
</evidence>
<feature type="domain" description="HTH iclR-type" evidence="4">
    <location>
        <begin position="18"/>
        <end position="80"/>
    </location>
</feature>
<dbReference type="InterPro" id="IPR029016">
    <property type="entry name" value="GAF-like_dom_sf"/>
</dbReference>
<dbReference type="InterPro" id="IPR005471">
    <property type="entry name" value="Tscrpt_reg_IclR_N"/>
</dbReference>
<dbReference type="Proteomes" id="UP001518990">
    <property type="component" value="Unassembled WGS sequence"/>
</dbReference>
<dbReference type="SUPFAM" id="SSF46785">
    <property type="entry name" value="Winged helix' DNA-binding domain"/>
    <property type="match status" value="1"/>
</dbReference>
<gene>
    <name evidence="6" type="ORF">IAI60_21390</name>
</gene>
<proteinExistence type="predicted"/>
<sequence>MVTLMPKTLSCRSRQEGTGSLRRALILLKEVGSADETGLRLTELVGRTGLETSTAHRLLACLVEEGFLQKLDSKRYMLGPQLFELGLVTAARMDRYAAAEEPLRDLAARVRAVAVLNQRSAWETVYLKRVTPPASGMAIRGTVGTRLPIGIGAGGVALLASMDMARAEELLHTNDHRYRRFHRHAPDLLRRRMDRARQDGFAVTESFRHPGVNALGLVIPAAAGEPELSLGLVGPEIDAIHPHRLIDEMRRTADEIVAACHG</sequence>
<dbReference type="InterPro" id="IPR036390">
    <property type="entry name" value="WH_DNA-bd_sf"/>
</dbReference>
<keyword evidence="2" id="KW-0238">DNA-binding</keyword>
<evidence type="ECO:0000259" key="4">
    <source>
        <dbReference type="PROSITE" id="PS51077"/>
    </source>
</evidence>
<dbReference type="Pfam" id="PF09339">
    <property type="entry name" value="HTH_IclR"/>
    <property type="match status" value="1"/>
</dbReference>
<feature type="domain" description="IclR-ED" evidence="5">
    <location>
        <begin position="81"/>
        <end position="262"/>
    </location>
</feature>
<keyword evidence="1" id="KW-0805">Transcription regulation</keyword>
<dbReference type="PROSITE" id="PS51078">
    <property type="entry name" value="ICLR_ED"/>
    <property type="match status" value="1"/>
</dbReference>
<dbReference type="Pfam" id="PF01614">
    <property type="entry name" value="IclR_C"/>
    <property type="match status" value="1"/>
</dbReference>
<dbReference type="InterPro" id="IPR050707">
    <property type="entry name" value="HTH_MetabolicPath_Reg"/>
</dbReference>
<dbReference type="SMART" id="SM00346">
    <property type="entry name" value="HTH_ICLR"/>
    <property type="match status" value="1"/>
</dbReference>
<protein>
    <submittedName>
        <fullName evidence="6">IclR family transcriptional regulator</fullName>
    </submittedName>
</protein>
<dbReference type="EMBL" id="JACTNF010000046">
    <property type="protein sequence ID" value="MBO1077165.1"/>
    <property type="molecule type" value="Genomic_DNA"/>
</dbReference>
<evidence type="ECO:0000256" key="1">
    <source>
        <dbReference type="ARBA" id="ARBA00023015"/>
    </source>
</evidence>
<evidence type="ECO:0000259" key="5">
    <source>
        <dbReference type="PROSITE" id="PS51078"/>
    </source>
</evidence>
<dbReference type="SUPFAM" id="SSF55781">
    <property type="entry name" value="GAF domain-like"/>
    <property type="match status" value="1"/>
</dbReference>
<reference evidence="6 7" key="1">
    <citation type="submission" date="2020-09" db="EMBL/GenBank/DDBJ databases">
        <title>Roseomonas.</title>
        <authorList>
            <person name="Zhu W."/>
        </authorList>
    </citation>
    <scope>NUCLEOTIDE SEQUENCE [LARGE SCALE GENOMIC DNA]</scope>
    <source>
        <strain evidence="6 7">1311</strain>
    </source>
</reference>
<evidence type="ECO:0000313" key="6">
    <source>
        <dbReference type="EMBL" id="MBO1077165.1"/>
    </source>
</evidence>
<dbReference type="RefSeq" id="WP_207451101.1">
    <property type="nucleotide sequence ID" value="NZ_CP061092.1"/>
</dbReference>
<dbReference type="PANTHER" id="PTHR30136:SF35">
    <property type="entry name" value="HTH-TYPE TRANSCRIPTIONAL REGULATOR RV1719"/>
    <property type="match status" value="1"/>
</dbReference>
<dbReference type="InterPro" id="IPR014757">
    <property type="entry name" value="Tscrpt_reg_IclR_C"/>
</dbReference>
<keyword evidence="7" id="KW-1185">Reference proteome</keyword>
<organism evidence="6 7">
    <name type="scientific">Roseomonas marmotae</name>
    <dbReference type="NCBI Taxonomy" id="2768161"/>
    <lineage>
        <taxon>Bacteria</taxon>
        <taxon>Pseudomonadati</taxon>
        <taxon>Pseudomonadota</taxon>
        <taxon>Alphaproteobacteria</taxon>
        <taxon>Acetobacterales</taxon>
        <taxon>Roseomonadaceae</taxon>
        <taxon>Roseomonas</taxon>
    </lineage>
</organism>
<comment type="caution">
    <text evidence="6">The sequence shown here is derived from an EMBL/GenBank/DDBJ whole genome shotgun (WGS) entry which is preliminary data.</text>
</comment>
<evidence type="ECO:0000313" key="7">
    <source>
        <dbReference type="Proteomes" id="UP001518990"/>
    </source>
</evidence>
<dbReference type="Gene3D" id="3.30.450.40">
    <property type="match status" value="1"/>
</dbReference>
<dbReference type="PROSITE" id="PS51077">
    <property type="entry name" value="HTH_ICLR"/>
    <property type="match status" value="1"/>
</dbReference>
<dbReference type="InterPro" id="IPR036388">
    <property type="entry name" value="WH-like_DNA-bd_sf"/>
</dbReference>
<keyword evidence="3" id="KW-0804">Transcription</keyword>